<evidence type="ECO:0000256" key="2">
    <source>
        <dbReference type="ARBA" id="ARBA00022692"/>
    </source>
</evidence>
<sequence length="291" mass="30033">MELGLGYAVLAAFVWGGYLFGLKQYFEGYPATTLTVCVNAFAIAFYLPVTLRALSNGAGSALAGLGALDVGVVALTVCATAGAFVLFLYAIAEGDVSYVTPINKIVPALVVPIEVLALGEVLTPLQLLGVVVATSAIYVANYRAGGLLDPFRRIARSRPAQLALLSAALYAVSDVGKRVALQELAIPTALWVPVLLSGILLVLLVPAVRERPDAMRADLPKFAVAGAFVATGEHVTSLAFSLVPASVASPIINTQAILVVLLGGVVLGEEHFRVRVAAAVLAVGGVTLIAV</sequence>
<comment type="subcellular location">
    <subcellularLocation>
        <location evidence="1">Membrane</location>
        <topology evidence="1">Multi-pass membrane protein</topology>
    </subcellularLocation>
</comment>
<evidence type="ECO:0000256" key="4">
    <source>
        <dbReference type="ARBA" id="ARBA00023136"/>
    </source>
</evidence>
<dbReference type="Pfam" id="PF00892">
    <property type="entry name" value="EamA"/>
    <property type="match status" value="2"/>
</dbReference>
<evidence type="ECO:0000256" key="3">
    <source>
        <dbReference type="ARBA" id="ARBA00022989"/>
    </source>
</evidence>
<protein>
    <recommendedName>
        <fullName evidence="6">EamA domain-containing protein</fullName>
    </recommendedName>
</protein>
<organism evidence="7 8">
    <name type="scientific">Natronoarchaeum mannanilyticum</name>
    <dbReference type="NCBI Taxonomy" id="926360"/>
    <lineage>
        <taxon>Archaea</taxon>
        <taxon>Methanobacteriati</taxon>
        <taxon>Methanobacteriota</taxon>
        <taxon>Stenosarchaea group</taxon>
        <taxon>Halobacteria</taxon>
        <taxon>Halobacteriales</taxon>
        <taxon>Natronoarchaeaceae</taxon>
    </lineage>
</organism>
<evidence type="ECO:0000256" key="5">
    <source>
        <dbReference type="SAM" id="Phobius"/>
    </source>
</evidence>
<evidence type="ECO:0000259" key="6">
    <source>
        <dbReference type="Pfam" id="PF00892"/>
    </source>
</evidence>
<dbReference type="Gene3D" id="1.10.3730.20">
    <property type="match status" value="1"/>
</dbReference>
<feature type="transmembrane region" description="Helical" evidence="5">
    <location>
        <begin position="29"/>
        <end position="49"/>
    </location>
</feature>
<keyword evidence="4 5" id="KW-0472">Membrane</keyword>
<feature type="transmembrane region" description="Helical" evidence="5">
    <location>
        <begin position="61"/>
        <end position="91"/>
    </location>
</feature>
<comment type="caution">
    <text evidence="7">The sequence shown here is derived from an EMBL/GenBank/DDBJ whole genome shotgun (WGS) entry which is preliminary data.</text>
</comment>
<evidence type="ECO:0000256" key="1">
    <source>
        <dbReference type="ARBA" id="ARBA00004141"/>
    </source>
</evidence>
<name>A0AAV3T7K2_9EURY</name>
<feature type="domain" description="EamA" evidence="6">
    <location>
        <begin position="4"/>
        <end position="141"/>
    </location>
</feature>
<reference evidence="7 8" key="1">
    <citation type="journal article" date="2019" name="Int. J. Syst. Evol. Microbiol.">
        <title>The Global Catalogue of Microorganisms (GCM) 10K type strain sequencing project: providing services to taxonomists for standard genome sequencing and annotation.</title>
        <authorList>
            <consortium name="The Broad Institute Genomics Platform"/>
            <consortium name="The Broad Institute Genome Sequencing Center for Infectious Disease"/>
            <person name="Wu L."/>
            <person name="Ma J."/>
        </authorList>
    </citation>
    <scope>NUCLEOTIDE SEQUENCE [LARGE SCALE GENOMIC DNA]</scope>
    <source>
        <strain evidence="7 8">JCM 16328</strain>
    </source>
</reference>
<dbReference type="SUPFAM" id="SSF103481">
    <property type="entry name" value="Multidrug resistance efflux transporter EmrE"/>
    <property type="match status" value="2"/>
</dbReference>
<proteinExistence type="predicted"/>
<dbReference type="InterPro" id="IPR000620">
    <property type="entry name" value="EamA_dom"/>
</dbReference>
<dbReference type="EMBL" id="BAAADV010000001">
    <property type="protein sequence ID" value="GAA0666526.1"/>
    <property type="molecule type" value="Genomic_DNA"/>
</dbReference>
<accession>A0AAV3T7K2</accession>
<dbReference type="InterPro" id="IPR050638">
    <property type="entry name" value="AA-Vitamin_Transporters"/>
</dbReference>
<feature type="transmembrane region" description="Helical" evidence="5">
    <location>
        <begin position="219"/>
        <end position="241"/>
    </location>
</feature>
<dbReference type="AlphaFoldDB" id="A0AAV3T7K2"/>
<keyword evidence="2 5" id="KW-0812">Transmembrane</keyword>
<feature type="domain" description="EamA" evidence="6">
    <location>
        <begin position="162"/>
        <end position="290"/>
    </location>
</feature>
<dbReference type="PANTHER" id="PTHR32322">
    <property type="entry name" value="INNER MEMBRANE TRANSPORTER"/>
    <property type="match status" value="1"/>
</dbReference>
<gene>
    <name evidence="7" type="ORF">GCM10009020_09750</name>
</gene>
<dbReference type="InterPro" id="IPR037185">
    <property type="entry name" value="EmrE-like"/>
</dbReference>
<keyword evidence="8" id="KW-1185">Reference proteome</keyword>
<dbReference type="PANTHER" id="PTHR32322:SF2">
    <property type="entry name" value="EAMA DOMAIN-CONTAINING PROTEIN"/>
    <property type="match status" value="1"/>
</dbReference>
<evidence type="ECO:0000313" key="8">
    <source>
        <dbReference type="Proteomes" id="UP001500420"/>
    </source>
</evidence>
<dbReference type="RefSeq" id="WP_343772770.1">
    <property type="nucleotide sequence ID" value="NZ_BAAADV010000001.1"/>
</dbReference>
<feature type="transmembrane region" description="Helical" evidence="5">
    <location>
        <begin position="247"/>
        <end position="267"/>
    </location>
</feature>
<dbReference type="Proteomes" id="UP001500420">
    <property type="component" value="Unassembled WGS sequence"/>
</dbReference>
<keyword evidence="3 5" id="KW-1133">Transmembrane helix</keyword>
<evidence type="ECO:0000313" key="7">
    <source>
        <dbReference type="EMBL" id="GAA0666526.1"/>
    </source>
</evidence>
<feature type="transmembrane region" description="Helical" evidence="5">
    <location>
        <begin position="186"/>
        <end position="207"/>
    </location>
</feature>
<dbReference type="GO" id="GO:0016020">
    <property type="term" value="C:membrane"/>
    <property type="evidence" value="ECO:0007669"/>
    <property type="project" value="UniProtKB-SubCell"/>
</dbReference>